<proteinExistence type="predicted"/>
<keyword evidence="2" id="KW-1133">Transmembrane helix</keyword>
<protein>
    <submittedName>
        <fullName evidence="3">Uncharacterized protein</fullName>
    </submittedName>
</protein>
<dbReference type="AlphaFoldDB" id="A0A6C0HY50"/>
<organism evidence="3">
    <name type="scientific">viral metagenome</name>
    <dbReference type="NCBI Taxonomy" id="1070528"/>
    <lineage>
        <taxon>unclassified sequences</taxon>
        <taxon>metagenomes</taxon>
        <taxon>organismal metagenomes</taxon>
    </lineage>
</organism>
<sequence length="72" mass="8068">MPTNGESDYLLYSINNIPLFTYGMIGITTLVLAYATLMDEGEVQKISEITGEVTGGNESKRNNKKTRRQRPK</sequence>
<feature type="region of interest" description="Disordered" evidence="1">
    <location>
        <begin position="49"/>
        <end position="72"/>
    </location>
</feature>
<evidence type="ECO:0000256" key="2">
    <source>
        <dbReference type="SAM" id="Phobius"/>
    </source>
</evidence>
<evidence type="ECO:0000313" key="3">
    <source>
        <dbReference type="EMBL" id="QHT85708.1"/>
    </source>
</evidence>
<reference evidence="3" key="1">
    <citation type="journal article" date="2020" name="Nature">
        <title>Giant virus diversity and host interactions through global metagenomics.</title>
        <authorList>
            <person name="Schulz F."/>
            <person name="Roux S."/>
            <person name="Paez-Espino D."/>
            <person name="Jungbluth S."/>
            <person name="Walsh D.A."/>
            <person name="Denef V.J."/>
            <person name="McMahon K.D."/>
            <person name="Konstantinidis K.T."/>
            <person name="Eloe-Fadrosh E.A."/>
            <person name="Kyrpides N.C."/>
            <person name="Woyke T."/>
        </authorList>
    </citation>
    <scope>NUCLEOTIDE SEQUENCE</scope>
    <source>
        <strain evidence="3">GVMAG-M-3300023184-182</strain>
    </source>
</reference>
<name>A0A6C0HY50_9ZZZZ</name>
<evidence type="ECO:0000256" key="1">
    <source>
        <dbReference type="SAM" id="MobiDB-lite"/>
    </source>
</evidence>
<feature type="compositionally biased region" description="Basic residues" evidence="1">
    <location>
        <begin position="62"/>
        <end position="72"/>
    </location>
</feature>
<keyword evidence="2" id="KW-0472">Membrane</keyword>
<dbReference type="EMBL" id="MN740044">
    <property type="protein sequence ID" value="QHT85708.1"/>
    <property type="molecule type" value="Genomic_DNA"/>
</dbReference>
<accession>A0A6C0HY50</accession>
<keyword evidence="2" id="KW-0812">Transmembrane</keyword>
<feature type="transmembrane region" description="Helical" evidence="2">
    <location>
        <begin position="20"/>
        <end position="37"/>
    </location>
</feature>